<keyword evidence="5 13" id="KW-0808">Transferase</keyword>
<name>A0A6U3ASD1_9STRA</name>
<dbReference type="GO" id="GO:0016301">
    <property type="term" value="F:kinase activity"/>
    <property type="evidence" value="ECO:0007669"/>
    <property type="project" value="UniProtKB-KW"/>
</dbReference>
<dbReference type="EMBL" id="HBHT01018024">
    <property type="protein sequence ID" value="CAD9965773.1"/>
    <property type="molecule type" value="Transcribed_RNA"/>
</dbReference>
<dbReference type="SUPFAM" id="SSF52935">
    <property type="entry name" value="PK C-terminal domain-like"/>
    <property type="match status" value="1"/>
</dbReference>
<sequence>MNLPGVEVDLPTFTEKDVDDIVNWGIKNKVDFVAASFVRKGSDVTNLRQLLAEHGGQDIKIICKIENQEGLDNYDEILQATDGIMVARGDLGMEIPPQKVFLAQKLMIREANIAGKPVITATQMLESMITNPRPTRAECSDVANAVLDGTDCVMLSGETANGPYFEQAVRVMARTCCEAENSRNYSALFMAVRTSILSRFGRMTATESLASSAVKTAIDVNAQLIVVLSESGKTARYVAKFQPGCPVVCLTPSEIVARQAGGYFRAVHAYKVDNLNDEASLIEETGMEAVKVGVAQPGGLMVIVSGMLYGKTSNNQVRVEGIVDPGQSSGGLKRLVSFVHQADN</sequence>
<keyword evidence="10 13" id="KW-0460">Magnesium</keyword>
<dbReference type="Pfam" id="PF02887">
    <property type="entry name" value="PK_C"/>
    <property type="match status" value="1"/>
</dbReference>
<gene>
    <name evidence="16" type="ORF">APAL1065_LOCUS12061</name>
    <name evidence="17" type="ORF">APAL1065_LOCUS12062</name>
</gene>
<keyword evidence="8 13" id="KW-0418">Kinase</keyword>
<feature type="domain" description="Pyruvate kinase C-terminal" evidence="15">
    <location>
        <begin position="207"/>
        <end position="319"/>
    </location>
</feature>
<dbReference type="EC" id="2.7.1.40" evidence="4 13"/>
<evidence type="ECO:0000256" key="10">
    <source>
        <dbReference type="ARBA" id="ARBA00022842"/>
    </source>
</evidence>
<dbReference type="SUPFAM" id="SSF51621">
    <property type="entry name" value="Phosphoenolpyruvate/pyruvate domain"/>
    <property type="match status" value="1"/>
</dbReference>
<dbReference type="EMBL" id="HBHT01018025">
    <property type="protein sequence ID" value="CAD9965775.1"/>
    <property type="molecule type" value="Transcribed_RNA"/>
</dbReference>
<comment type="catalytic activity">
    <reaction evidence="13">
        <text>pyruvate + ATP = phosphoenolpyruvate + ADP + H(+)</text>
        <dbReference type="Rhea" id="RHEA:18157"/>
        <dbReference type="ChEBI" id="CHEBI:15361"/>
        <dbReference type="ChEBI" id="CHEBI:15378"/>
        <dbReference type="ChEBI" id="CHEBI:30616"/>
        <dbReference type="ChEBI" id="CHEBI:58702"/>
        <dbReference type="ChEBI" id="CHEBI:456216"/>
        <dbReference type="EC" id="2.7.1.40"/>
    </reaction>
</comment>
<keyword evidence="12" id="KW-0670">Pyruvate</keyword>
<evidence type="ECO:0000256" key="6">
    <source>
        <dbReference type="ARBA" id="ARBA00022723"/>
    </source>
</evidence>
<dbReference type="InterPro" id="IPR015793">
    <property type="entry name" value="Pyrv_Knase_brl"/>
</dbReference>
<dbReference type="InterPro" id="IPR001697">
    <property type="entry name" value="Pyr_Knase"/>
</dbReference>
<dbReference type="GO" id="GO:0005524">
    <property type="term" value="F:ATP binding"/>
    <property type="evidence" value="ECO:0007669"/>
    <property type="project" value="UniProtKB-KW"/>
</dbReference>
<dbReference type="AlphaFoldDB" id="A0A6U3ASD1"/>
<keyword evidence="7" id="KW-0547">Nucleotide-binding</keyword>
<evidence type="ECO:0000313" key="16">
    <source>
        <dbReference type="EMBL" id="CAD9965773.1"/>
    </source>
</evidence>
<evidence type="ECO:0000256" key="7">
    <source>
        <dbReference type="ARBA" id="ARBA00022741"/>
    </source>
</evidence>
<feature type="domain" description="Pyruvate kinase barrel" evidence="14">
    <location>
        <begin position="1"/>
        <end position="169"/>
    </location>
</feature>
<comment type="similarity">
    <text evidence="3 13">Belongs to the pyruvate kinase family.</text>
</comment>
<evidence type="ECO:0000256" key="4">
    <source>
        <dbReference type="ARBA" id="ARBA00012142"/>
    </source>
</evidence>
<dbReference type="GO" id="GO:0000287">
    <property type="term" value="F:magnesium ion binding"/>
    <property type="evidence" value="ECO:0007669"/>
    <property type="project" value="InterPro"/>
</dbReference>
<dbReference type="InterPro" id="IPR036918">
    <property type="entry name" value="Pyrv_Knase_C_sf"/>
</dbReference>
<dbReference type="InterPro" id="IPR015795">
    <property type="entry name" value="Pyrv_Knase_C"/>
</dbReference>
<evidence type="ECO:0000256" key="8">
    <source>
        <dbReference type="ARBA" id="ARBA00022777"/>
    </source>
</evidence>
<evidence type="ECO:0000256" key="9">
    <source>
        <dbReference type="ARBA" id="ARBA00022840"/>
    </source>
</evidence>
<dbReference type="PROSITE" id="PS00110">
    <property type="entry name" value="PYRUVATE_KINASE"/>
    <property type="match status" value="1"/>
</dbReference>
<evidence type="ECO:0000256" key="2">
    <source>
        <dbReference type="ARBA" id="ARBA00004997"/>
    </source>
</evidence>
<dbReference type="Gene3D" id="3.40.1380.20">
    <property type="entry name" value="Pyruvate kinase, C-terminal domain"/>
    <property type="match status" value="1"/>
</dbReference>
<organism evidence="16">
    <name type="scientific">Entomoneis paludosa</name>
    <dbReference type="NCBI Taxonomy" id="265537"/>
    <lineage>
        <taxon>Eukaryota</taxon>
        <taxon>Sar</taxon>
        <taxon>Stramenopiles</taxon>
        <taxon>Ochrophyta</taxon>
        <taxon>Bacillariophyta</taxon>
        <taxon>Bacillariophyceae</taxon>
        <taxon>Bacillariophycidae</taxon>
        <taxon>Entomoneidaceae</taxon>
        <taxon>Entomoneis</taxon>
    </lineage>
</organism>
<proteinExistence type="inferred from homology"/>
<evidence type="ECO:0000256" key="13">
    <source>
        <dbReference type="RuleBase" id="RU000504"/>
    </source>
</evidence>
<evidence type="ECO:0000313" key="17">
    <source>
        <dbReference type="EMBL" id="CAD9965775.1"/>
    </source>
</evidence>
<dbReference type="Pfam" id="PF00224">
    <property type="entry name" value="PK"/>
    <property type="match status" value="1"/>
</dbReference>
<dbReference type="PANTHER" id="PTHR11817">
    <property type="entry name" value="PYRUVATE KINASE"/>
    <property type="match status" value="1"/>
</dbReference>
<dbReference type="FunFam" id="3.20.20.60:FF:000001">
    <property type="entry name" value="Pyruvate kinase"/>
    <property type="match status" value="1"/>
</dbReference>
<keyword evidence="9" id="KW-0067">ATP-binding</keyword>
<dbReference type="InterPro" id="IPR015813">
    <property type="entry name" value="Pyrv/PenolPyrv_kinase-like_dom"/>
</dbReference>
<evidence type="ECO:0000256" key="3">
    <source>
        <dbReference type="ARBA" id="ARBA00008663"/>
    </source>
</evidence>
<evidence type="ECO:0000256" key="1">
    <source>
        <dbReference type="ARBA" id="ARBA00001958"/>
    </source>
</evidence>
<dbReference type="UniPathway" id="UPA00109">
    <property type="reaction ID" value="UER00188"/>
</dbReference>
<dbReference type="Gene3D" id="3.20.20.60">
    <property type="entry name" value="Phosphoenolpyruvate-binding domains"/>
    <property type="match status" value="1"/>
</dbReference>
<evidence type="ECO:0000256" key="11">
    <source>
        <dbReference type="ARBA" id="ARBA00023152"/>
    </source>
</evidence>
<keyword evidence="11 13" id="KW-0324">Glycolysis</keyword>
<dbReference type="NCBIfam" id="TIGR01064">
    <property type="entry name" value="pyruv_kin"/>
    <property type="match status" value="1"/>
</dbReference>
<dbReference type="GO" id="GO:0030955">
    <property type="term" value="F:potassium ion binding"/>
    <property type="evidence" value="ECO:0007669"/>
    <property type="project" value="InterPro"/>
</dbReference>
<evidence type="ECO:0000256" key="5">
    <source>
        <dbReference type="ARBA" id="ARBA00022679"/>
    </source>
</evidence>
<evidence type="ECO:0000256" key="12">
    <source>
        <dbReference type="ARBA" id="ARBA00023317"/>
    </source>
</evidence>
<dbReference type="InterPro" id="IPR040442">
    <property type="entry name" value="Pyrv_kinase-like_dom_sf"/>
</dbReference>
<comment type="pathway">
    <text evidence="2 13">Carbohydrate degradation; glycolysis; pyruvate from D-glyceraldehyde 3-phosphate: step 5/5.</text>
</comment>
<accession>A0A6U3ASD1</accession>
<dbReference type="PRINTS" id="PR01050">
    <property type="entry name" value="PYRUVTKNASE"/>
</dbReference>
<dbReference type="InterPro" id="IPR018209">
    <property type="entry name" value="Pyrv_Knase_AS"/>
</dbReference>
<reference evidence="16" key="1">
    <citation type="submission" date="2021-01" db="EMBL/GenBank/DDBJ databases">
        <authorList>
            <person name="Corre E."/>
            <person name="Pelletier E."/>
            <person name="Niang G."/>
            <person name="Scheremetjew M."/>
            <person name="Finn R."/>
            <person name="Kale V."/>
            <person name="Holt S."/>
            <person name="Cochrane G."/>
            <person name="Meng A."/>
            <person name="Brown T."/>
            <person name="Cohen L."/>
        </authorList>
    </citation>
    <scope>NUCLEOTIDE SEQUENCE</scope>
    <source>
        <strain evidence="16">CCMP125</strain>
    </source>
</reference>
<evidence type="ECO:0000259" key="15">
    <source>
        <dbReference type="Pfam" id="PF02887"/>
    </source>
</evidence>
<protein>
    <recommendedName>
        <fullName evidence="4 13">Pyruvate kinase</fullName>
        <ecNumber evidence="4 13">2.7.1.40</ecNumber>
    </recommendedName>
</protein>
<evidence type="ECO:0000259" key="14">
    <source>
        <dbReference type="Pfam" id="PF00224"/>
    </source>
</evidence>
<comment type="cofactor">
    <cofactor evidence="1">
        <name>K(+)</name>
        <dbReference type="ChEBI" id="CHEBI:29103"/>
    </cofactor>
</comment>
<keyword evidence="6" id="KW-0479">Metal-binding</keyword>
<dbReference type="GO" id="GO:0004743">
    <property type="term" value="F:pyruvate kinase activity"/>
    <property type="evidence" value="ECO:0007669"/>
    <property type="project" value="UniProtKB-EC"/>
</dbReference>